<dbReference type="GO" id="GO:0006265">
    <property type="term" value="P:DNA topological change"/>
    <property type="evidence" value="ECO:0007669"/>
    <property type="project" value="InterPro"/>
</dbReference>
<dbReference type="SUPFAM" id="SSF54211">
    <property type="entry name" value="Ribosomal protein S5 domain 2-like"/>
    <property type="match status" value="1"/>
</dbReference>
<dbReference type="AlphaFoldDB" id="A0A812U804"/>
<dbReference type="EC" id="5.6.2.2" evidence="3"/>
<comment type="cofactor">
    <cofactor evidence="2">
        <name>Mg(2+)</name>
        <dbReference type="ChEBI" id="CHEBI:18420"/>
    </cofactor>
</comment>
<evidence type="ECO:0000256" key="5">
    <source>
        <dbReference type="ARBA" id="ARBA00023125"/>
    </source>
</evidence>
<feature type="domain" description="DNA topoisomerase type IIA subunit B" evidence="7">
    <location>
        <begin position="6"/>
        <end position="102"/>
    </location>
</feature>
<proteinExistence type="predicted"/>
<evidence type="ECO:0000256" key="2">
    <source>
        <dbReference type="ARBA" id="ARBA00001946"/>
    </source>
</evidence>
<evidence type="ECO:0000256" key="4">
    <source>
        <dbReference type="ARBA" id="ARBA00023029"/>
    </source>
</evidence>
<reference evidence="8" key="1">
    <citation type="submission" date="2021-02" db="EMBL/GenBank/DDBJ databases">
        <authorList>
            <person name="Dougan E. K."/>
            <person name="Rhodes N."/>
            <person name="Thang M."/>
            <person name="Chan C."/>
        </authorList>
    </citation>
    <scope>NUCLEOTIDE SEQUENCE</scope>
</reference>
<dbReference type="GO" id="GO:0003677">
    <property type="term" value="F:DNA binding"/>
    <property type="evidence" value="ECO:0007669"/>
    <property type="project" value="UniProtKB-KW"/>
</dbReference>
<dbReference type="Proteomes" id="UP000649617">
    <property type="component" value="Unassembled WGS sequence"/>
</dbReference>
<dbReference type="GO" id="GO:0000819">
    <property type="term" value="P:sister chromatid segregation"/>
    <property type="evidence" value="ECO:0007669"/>
    <property type="project" value="TreeGrafter"/>
</dbReference>
<dbReference type="FunFam" id="3.30.230.10:FF:000008">
    <property type="entry name" value="DNA topoisomerase 2"/>
    <property type="match status" value="1"/>
</dbReference>
<dbReference type="Gene3D" id="3.30.230.10">
    <property type="match status" value="1"/>
</dbReference>
<dbReference type="Pfam" id="PF00204">
    <property type="entry name" value="DNA_gyraseB"/>
    <property type="match status" value="1"/>
</dbReference>
<gene>
    <name evidence="8" type="primary">TOP2</name>
    <name evidence="8" type="ORF">SPIL2461_LOCUS14805</name>
</gene>
<dbReference type="GO" id="GO:0000712">
    <property type="term" value="P:resolution of meiotic recombination intermediates"/>
    <property type="evidence" value="ECO:0007669"/>
    <property type="project" value="TreeGrafter"/>
</dbReference>
<dbReference type="EMBL" id="CAJNIZ010034892">
    <property type="protein sequence ID" value="CAE7556120.1"/>
    <property type="molecule type" value="Genomic_DNA"/>
</dbReference>
<dbReference type="OrthoDB" id="443904at2759"/>
<evidence type="ECO:0000313" key="8">
    <source>
        <dbReference type="EMBL" id="CAE7556120.1"/>
    </source>
</evidence>
<organism evidence="8 9">
    <name type="scientific">Symbiodinium pilosum</name>
    <name type="common">Dinoflagellate</name>
    <dbReference type="NCBI Taxonomy" id="2952"/>
    <lineage>
        <taxon>Eukaryota</taxon>
        <taxon>Sar</taxon>
        <taxon>Alveolata</taxon>
        <taxon>Dinophyceae</taxon>
        <taxon>Suessiales</taxon>
        <taxon>Symbiodiniaceae</taxon>
        <taxon>Symbiodinium</taxon>
    </lineage>
</organism>
<dbReference type="PANTHER" id="PTHR10169:SF38">
    <property type="entry name" value="DNA TOPOISOMERASE 2"/>
    <property type="match status" value="1"/>
</dbReference>
<comment type="caution">
    <text evidence="8">The sequence shown here is derived from an EMBL/GenBank/DDBJ whole genome shotgun (WGS) entry which is preliminary data.</text>
</comment>
<keyword evidence="5" id="KW-0238">DNA-binding</keyword>
<keyword evidence="9" id="KW-1185">Reference proteome</keyword>
<sequence>MCEVCNDRWEVAVALTDGSGFRQVSFVNSISTSRGGTHVNYVAEQVVAAVMEEMTKEKGAKAGNLAVKPQHVRNHLWVFVNCLIENPAFDSQTKETLTTKKERFGSTCEL</sequence>
<evidence type="ECO:0000256" key="6">
    <source>
        <dbReference type="ARBA" id="ARBA00023235"/>
    </source>
</evidence>
<dbReference type="CDD" id="cd03481">
    <property type="entry name" value="TopoIIA_Trans_ScTopoIIA"/>
    <property type="match status" value="1"/>
</dbReference>
<dbReference type="InterPro" id="IPR014721">
    <property type="entry name" value="Ribsml_uS5_D2-typ_fold_subgr"/>
</dbReference>
<evidence type="ECO:0000256" key="3">
    <source>
        <dbReference type="ARBA" id="ARBA00012895"/>
    </source>
</evidence>
<dbReference type="InterPro" id="IPR013506">
    <property type="entry name" value="Topo_IIA_bsu_dom2"/>
</dbReference>
<dbReference type="GO" id="GO:0005524">
    <property type="term" value="F:ATP binding"/>
    <property type="evidence" value="ECO:0007669"/>
    <property type="project" value="InterPro"/>
</dbReference>
<keyword evidence="6" id="KW-0413">Isomerase</keyword>
<dbReference type="PANTHER" id="PTHR10169">
    <property type="entry name" value="DNA TOPOISOMERASE/GYRASE"/>
    <property type="match status" value="1"/>
</dbReference>
<keyword evidence="4" id="KW-0799">Topoisomerase</keyword>
<dbReference type="GO" id="GO:0005634">
    <property type="term" value="C:nucleus"/>
    <property type="evidence" value="ECO:0007669"/>
    <property type="project" value="TreeGrafter"/>
</dbReference>
<accession>A0A812U804</accession>
<evidence type="ECO:0000313" key="9">
    <source>
        <dbReference type="Proteomes" id="UP000649617"/>
    </source>
</evidence>
<name>A0A812U804_SYMPI</name>
<dbReference type="GO" id="GO:0003918">
    <property type="term" value="F:DNA topoisomerase type II (double strand cut, ATP-hydrolyzing) activity"/>
    <property type="evidence" value="ECO:0007669"/>
    <property type="project" value="UniProtKB-EC"/>
</dbReference>
<dbReference type="InterPro" id="IPR020568">
    <property type="entry name" value="Ribosomal_Su5_D2-typ_SF"/>
</dbReference>
<dbReference type="InterPro" id="IPR050634">
    <property type="entry name" value="DNA_Topoisomerase_II"/>
</dbReference>
<evidence type="ECO:0000256" key="1">
    <source>
        <dbReference type="ARBA" id="ARBA00000185"/>
    </source>
</evidence>
<evidence type="ECO:0000259" key="7">
    <source>
        <dbReference type="Pfam" id="PF00204"/>
    </source>
</evidence>
<protein>
    <recommendedName>
        <fullName evidence="3">DNA topoisomerase (ATP-hydrolyzing)</fullName>
        <ecNumber evidence="3">5.6.2.2</ecNumber>
    </recommendedName>
</protein>
<comment type="catalytic activity">
    <reaction evidence="1">
        <text>ATP-dependent breakage, passage and rejoining of double-stranded DNA.</text>
        <dbReference type="EC" id="5.6.2.2"/>
    </reaction>
</comment>